<comment type="caution">
    <text evidence="2">The sequence shown here is derived from an EMBL/GenBank/DDBJ whole genome shotgun (WGS) entry which is preliminary data.</text>
</comment>
<proteinExistence type="predicted"/>
<dbReference type="Pfam" id="PF19644">
    <property type="entry name" value="DUF6147"/>
    <property type="match status" value="1"/>
</dbReference>
<organism evidence="2 3">
    <name type="scientific">Schaedlerella arabinosiphila</name>
    <dbReference type="NCBI Taxonomy" id="2044587"/>
    <lineage>
        <taxon>Bacteria</taxon>
        <taxon>Bacillati</taxon>
        <taxon>Bacillota</taxon>
        <taxon>Clostridia</taxon>
        <taxon>Lachnospirales</taxon>
        <taxon>Lachnospiraceae</taxon>
        <taxon>Schaedlerella</taxon>
    </lineage>
</organism>
<dbReference type="Proteomes" id="UP000474104">
    <property type="component" value="Unassembled WGS sequence"/>
</dbReference>
<feature type="chain" id="PRO_5040877489" evidence="1">
    <location>
        <begin position="28"/>
        <end position="167"/>
    </location>
</feature>
<dbReference type="EMBL" id="VIRB01000149">
    <property type="protein sequence ID" value="NDO71987.1"/>
    <property type="molecule type" value="Genomic_DNA"/>
</dbReference>
<name>A0A9X5CCI2_9FIRM</name>
<accession>A0A9X5CCI2</accession>
<evidence type="ECO:0000313" key="3">
    <source>
        <dbReference type="Proteomes" id="UP000474104"/>
    </source>
</evidence>
<feature type="signal peptide" evidence="1">
    <location>
        <begin position="1"/>
        <end position="27"/>
    </location>
</feature>
<evidence type="ECO:0000313" key="2">
    <source>
        <dbReference type="EMBL" id="NDO71987.1"/>
    </source>
</evidence>
<dbReference type="AlphaFoldDB" id="A0A9X5CCI2"/>
<keyword evidence="1" id="KW-0732">Signal</keyword>
<reference evidence="2 3" key="1">
    <citation type="submission" date="2019-07" db="EMBL/GenBank/DDBJ databases">
        <title>Draft genome sequences of 15 bacterial species constituting the stable defined intestinal microbiota of the GM15 gnotobiotic mouse model.</title>
        <authorList>
            <person name="Elie C."/>
            <person name="Mathieu A."/>
            <person name="Saliou A."/>
            <person name="Darnaud M."/>
            <person name="Leulier F."/>
            <person name="Tamellini A."/>
        </authorList>
    </citation>
    <scope>NUCLEOTIDE SEQUENCE [LARGE SCALE GENOMIC DNA]</scope>
    <source>
        <strain evidence="3">ASF 502</strain>
    </source>
</reference>
<dbReference type="RefSeq" id="WP_004081861.1">
    <property type="nucleotide sequence ID" value="NZ_VIRB01000149.1"/>
</dbReference>
<dbReference type="InterPro" id="IPR046145">
    <property type="entry name" value="DUF6147"/>
</dbReference>
<sequence length="167" mass="19039">MKRKLSMLSSAILLSSVILSVSLRVEAETVKHTENKVDGSYLTYEDYSYGTSSKSVLRGEHLMTGDSIITKTGNGRIYTYGETTANHDVDFVAVLVYVDRYDESDGLWGQIDARVKEDRDTYYVVSTKTLMVDRGYFYRVRCEHFAGNDDEEFYDDTVSFTDGIWIP</sequence>
<protein>
    <submittedName>
        <fullName evidence="2">Uncharacterized protein</fullName>
    </submittedName>
</protein>
<gene>
    <name evidence="2" type="ORF">FMM80_26405</name>
</gene>
<dbReference type="OrthoDB" id="1957622at2"/>
<evidence type="ECO:0000256" key="1">
    <source>
        <dbReference type="SAM" id="SignalP"/>
    </source>
</evidence>